<reference evidence="3" key="1">
    <citation type="submission" date="2025-08" db="UniProtKB">
        <authorList>
            <consortium name="RefSeq"/>
        </authorList>
    </citation>
    <scope>IDENTIFICATION</scope>
    <source>
        <tissue evidence="3">Young leaves</tissue>
    </source>
</reference>
<keyword evidence="1" id="KW-0812">Transmembrane</keyword>
<keyword evidence="1" id="KW-1133">Transmembrane helix</keyword>
<evidence type="ECO:0000256" key="1">
    <source>
        <dbReference type="SAM" id="Phobius"/>
    </source>
</evidence>
<dbReference type="GeneID" id="111453456"/>
<name>A0A6J1GFG9_CUCMO</name>
<dbReference type="KEGG" id="cmos:111453456"/>
<dbReference type="RefSeq" id="XP_022950345.1">
    <property type="nucleotide sequence ID" value="XM_023094577.1"/>
</dbReference>
<keyword evidence="2" id="KW-1185">Reference proteome</keyword>
<dbReference type="AlphaFoldDB" id="A0A6J1GFG9"/>
<feature type="transmembrane region" description="Helical" evidence="1">
    <location>
        <begin position="12"/>
        <end position="31"/>
    </location>
</feature>
<keyword evidence="1" id="KW-0472">Membrane</keyword>
<dbReference type="PANTHER" id="PTHR21477">
    <property type="entry name" value="ZGC:172139"/>
    <property type="match status" value="1"/>
</dbReference>
<evidence type="ECO:0000313" key="2">
    <source>
        <dbReference type="Proteomes" id="UP000504609"/>
    </source>
</evidence>
<dbReference type="PANTHER" id="PTHR21477:SF12">
    <property type="entry name" value="PROTEIN PHLOEM PROTEIN 2-LIKE A10"/>
    <property type="match status" value="1"/>
</dbReference>
<evidence type="ECO:0000313" key="3">
    <source>
        <dbReference type="RefSeq" id="XP_022950345.1"/>
    </source>
</evidence>
<proteinExistence type="predicted"/>
<protein>
    <submittedName>
        <fullName evidence="3">Protein PHLOEM PROTEIN 2-LIKE A10-like</fullName>
    </submittedName>
</protein>
<dbReference type="InterPro" id="IPR019141">
    <property type="entry name" value="DUF2045"/>
</dbReference>
<accession>A0A6J1GFG9</accession>
<gene>
    <name evidence="3" type="primary">LOC111453456</name>
</gene>
<organism evidence="2 3">
    <name type="scientific">Cucurbita moschata</name>
    <name type="common">Winter crookneck squash</name>
    <name type="synonym">Cucurbita pepo var. moschata</name>
    <dbReference type="NCBI Taxonomy" id="3662"/>
    <lineage>
        <taxon>Eukaryota</taxon>
        <taxon>Viridiplantae</taxon>
        <taxon>Streptophyta</taxon>
        <taxon>Embryophyta</taxon>
        <taxon>Tracheophyta</taxon>
        <taxon>Spermatophyta</taxon>
        <taxon>Magnoliopsida</taxon>
        <taxon>eudicotyledons</taxon>
        <taxon>Gunneridae</taxon>
        <taxon>Pentapetalae</taxon>
        <taxon>rosids</taxon>
        <taxon>fabids</taxon>
        <taxon>Cucurbitales</taxon>
        <taxon>Cucurbitaceae</taxon>
        <taxon>Cucurbiteae</taxon>
        <taxon>Cucurbita</taxon>
    </lineage>
</organism>
<dbReference type="Proteomes" id="UP000504609">
    <property type="component" value="Unplaced"/>
</dbReference>
<sequence>MDENLKAVRRSNWIVVMAALGFTGYTAYRVYHFPSIARKRAKISRFFAALSSAAAAFADSAHCVATISKDFKEFINSDSDELPHSLKQISKLARSDEISTSLTRLSQALTLGVLRGYDQYSRQKGGGDEKTSDFTDKIMTKLCSESGSGFVSVVVGSFARNLVMGLFSIDETSKWTNSLEDRLGRWMGVACDEKCRELIGELIRIFVSSAVSVYLEKTMEINSFDRIFSGLTNPKHEREMRELLVSLSNGAVKTLIRTSHQVLSGQGNWAMEAGPAAAAAAAGKKVEEFEDMELGVKPRSQLGKRPRNGGWASSLGVAKNRKVIVNLTGRMTFEMVRSFFEVLLEKIYEGMKRCVDIVNEEVMERGLEMVRYVAAKTSVIATICLSLCFNVLDNTSWFLLAY</sequence>